<name>A0ABY8UGM1_TETOB</name>
<feature type="signal peptide" evidence="3">
    <location>
        <begin position="1"/>
        <end position="29"/>
    </location>
</feature>
<evidence type="ECO:0008006" key="6">
    <source>
        <dbReference type="Google" id="ProtNLM"/>
    </source>
</evidence>
<reference evidence="4 5" key="1">
    <citation type="submission" date="2023-05" db="EMBL/GenBank/DDBJ databases">
        <title>A 100% complete, gapless, phased diploid assembly of the Scenedesmus obliquus UTEX 3031 genome.</title>
        <authorList>
            <person name="Biondi T.C."/>
            <person name="Hanschen E.R."/>
            <person name="Kwon T."/>
            <person name="Eng W."/>
            <person name="Kruse C.P.S."/>
            <person name="Koehler S.I."/>
            <person name="Kunde Y."/>
            <person name="Gleasner C.D."/>
            <person name="You Mak K.T."/>
            <person name="Polle J."/>
            <person name="Hovde B.T."/>
            <person name="Starkenburg S.R."/>
        </authorList>
    </citation>
    <scope>NUCLEOTIDE SEQUENCE [LARGE SCALE GENOMIC DNA]</scope>
    <source>
        <strain evidence="4 5">DOE0152z</strain>
    </source>
</reference>
<protein>
    <recommendedName>
        <fullName evidence="6">Prolyl 4-hydroxylase alpha subunit domain-containing protein</fullName>
    </recommendedName>
</protein>
<sequence>MSFRAAVHRTWLGPVLLLLSLLYLECCSGSLDHSQQLQEWLIGWKGESYMPPEPAAQVAAQPAVQAPQVTGGYAPAPAVPRAPAPALLEQLHRVDLSAEPGRHKHWAQVLSWQPRLLLHHNLLTARECDALIALRTASGQGTGVEQVDDTLLYDIEQRIANWTAVPSVHFEGWEMTEGFATAEQTALHMDLLTDRLTTEDFQRFRSATLLLFLSDVPAEPEASAAAAGSSSSSSSGSGSGWSLVFPWARGGSWRGSTQPGEHLRLIDAGKQVHEQLAAAGLAAQGQRRSEDEVLKLQPAPSAGELCRGKQSGLKLTGFRKGSALLIWNMLVDGQTPDPTAAHVVCGPTFGSKASSLPWLATTWLHNLPAGQDDPLGLAAECTDKNEQCRWAVVAT</sequence>
<keyword evidence="2" id="KW-0408">Iron</keyword>
<keyword evidence="1" id="KW-0479">Metal-binding</keyword>
<dbReference type="InterPro" id="IPR045054">
    <property type="entry name" value="P4HA-like"/>
</dbReference>
<keyword evidence="5" id="KW-1185">Reference proteome</keyword>
<dbReference type="EMBL" id="CP126218">
    <property type="protein sequence ID" value="WIA20194.1"/>
    <property type="molecule type" value="Genomic_DNA"/>
</dbReference>
<gene>
    <name evidence="4" type="ORF">OEZ85_006042</name>
</gene>
<dbReference type="PANTHER" id="PTHR10869:SF123">
    <property type="entry name" value="PROLYL 4-HYDROXYLASE 10-RELATED"/>
    <property type="match status" value="1"/>
</dbReference>
<keyword evidence="3" id="KW-0732">Signal</keyword>
<evidence type="ECO:0000313" key="5">
    <source>
        <dbReference type="Proteomes" id="UP001244341"/>
    </source>
</evidence>
<dbReference type="Proteomes" id="UP001244341">
    <property type="component" value="Chromosome 11b"/>
</dbReference>
<evidence type="ECO:0000256" key="3">
    <source>
        <dbReference type="SAM" id="SignalP"/>
    </source>
</evidence>
<evidence type="ECO:0000256" key="2">
    <source>
        <dbReference type="ARBA" id="ARBA00023004"/>
    </source>
</evidence>
<evidence type="ECO:0000256" key="1">
    <source>
        <dbReference type="ARBA" id="ARBA00022723"/>
    </source>
</evidence>
<organism evidence="4 5">
    <name type="scientific">Tetradesmus obliquus</name>
    <name type="common">Green alga</name>
    <name type="synonym">Acutodesmus obliquus</name>
    <dbReference type="NCBI Taxonomy" id="3088"/>
    <lineage>
        <taxon>Eukaryota</taxon>
        <taxon>Viridiplantae</taxon>
        <taxon>Chlorophyta</taxon>
        <taxon>core chlorophytes</taxon>
        <taxon>Chlorophyceae</taxon>
        <taxon>CS clade</taxon>
        <taxon>Sphaeropleales</taxon>
        <taxon>Scenedesmaceae</taxon>
        <taxon>Tetradesmus</taxon>
    </lineage>
</organism>
<dbReference type="PANTHER" id="PTHR10869">
    <property type="entry name" value="PROLYL 4-HYDROXYLASE ALPHA SUBUNIT"/>
    <property type="match status" value="1"/>
</dbReference>
<accession>A0ABY8UGM1</accession>
<proteinExistence type="predicted"/>
<dbReference type="Gene3D" id="2.60.120.620">
    <property type="entry name" value="q2cbj1_9rhob like domain"/>
    <property type="match status" value="1"/>
</dbReference>
<feature type="chain" id="PRO_5046212260" description="Prolyl 4-hydroxylase alpha subunit domain-containing protein" evidence="3">
    <location>
        <begin position="30"/>
        <end position="395"/>
    </location>
</feature>
<evidence type="ECO:0000313" key="4">
    <source>
        <dbReference type="EMBL" id="WIA20194.1"/>
    </source>
</evidence>